<feature type="region of interest" description="Disordered" evidence="9">
    <location>
        <begin position="135"/>
        <end position="161"/>
    </location>
</feature>
<keyword evidence="12" id="KW-1185">Reference proteome</keyword>
<gene>
    <name evidence="11" type="ORF">H8N03_19025</name>
</gene>
<dbReference type="Proteomes" id="UP000608513">
    <property type="component" value="Unassembled WGS sequence"/>
</dbReference>
<keyword evidence="5" id="KW-0812">Transmembrane</keyword>
<keyword evidence="8" id="KW-0472">Membrane</keyword>
<keyword evidence="3" id="KW-1003">Cell membrane</keyword>
<proteinExistence type="predicted"/>
<evidence type="ECO:0000256" key="9">
    <source>
        <dbReference type="SAM" id="MobiDB-lite"/>
    </source>
</evidence>
<dbReference type="GO" id="GO:0015031">
    <property type="term" value="P:protein transport"/>
    <property type="evidence" value="ECO:0007669"/>
    <property type="project" value="UniProtKB-KW"/>
</dbReference>
<evidence type="ECO:0000256" key="8">
    <source>
        <dbReference type="ARBA" id="ARBA00023136"/>
    </source>
</evidence>
<keyword evidence="6" id="KW-0653">Protein transport</keyword>
<evidence type="ECO:0000259" key="10">
    <source>
        <dbReference type="Pfam" id="PF11356"/>
    </source>
</evidence>
<name>A0A923MWJ3_9BURK</name>
<evidence type="ECO:0000313" key="12">
    <source>
        <dbReference type="Proteomes" id="UP000608513"/>
    </source>
</evidence>
<feature type="domain" description="Type II secretion system protein GspC N-terminal" evidence="10">
    <location>
        <begin position="49"/>
        <end position="131"/>
    </location>
</feature>
<dbReference type="GO" id="GO:0005886">
    <property type="term" value="C:plasma membrane"/>
    <property type="evidence" value="ECO:0007669"/>
    <property type="project" value="UniProtKB-SubCell"/>
</dbReference>
<dbReference type="AlphaFoldDB" id="A0A923MWJ3"/>
<keyword evidence="4" id="KW-0997">Cell inner membrane</keyword>
<evidence type="ECO:0000256" key="7">
    <source>
        <dbReference type="ARBA" id="ARBA00022989"/>
    </source>
</evidence>
<dbReference type="InterPro" id="IPR024961">
    <property type="entry name" value="T2SS_GspC_N"/>
</dbReference>
<evidence type="ECO:0000256" key="6">
    <source>
        <dbReference type="ARBA" id="ARBA00022927"/>
    </source>
</evidence>
<evidence type="ECO:0000256" key="1">
    <source>
        <dbReference type="ARBA" id="ARBA00004533"/>
    </source>
</evidence>
<reference evidence="11" key="1">
    <citation type="submission" date="2020-08" db="EMBL/GenBank/DDBJ databases">
        <title>Ramlibacter sp. USB13 16S ribosomal RNA gene genome sequencing and assembly.</title>
        <authorList>
            <person name="Kang M."/>
        </authorList>
    </citation>
    <scope>NUCLEOTIDE SEQUENCE</scope>
    <source>
        <strain evidence="11">USB13</strain>
    </source>
</reference>
<evidence type="ECO:0000256" key="5">
    <source>
        <dbReference type="ARBA" id="ARBA00022692"/>
    </source>
</evidence>
<keyword evidence="7" id="KW-1133">Transmembrane helix</keyword>
<dbReference type="Pfam" id="PF11356">
    <property type="entry name" value="T2SSC"/>
    <property type="match status" value="1"/>
</dbReference>
<keyword evidence="2" id="KW-0813">Transport</keyword>
<dbReference type="EMBL" id="JACORT010000009">
    <property type="protein sequence ID" value="MBC5785047.1"/>
    <property type="molecule type" value="Genomic_DNA"/>
</dbReference>
<protein>
    <submittedName>
        <fullName evidence="11">General secretion pathway protein C</fullName>
    </submittedName>
</protein>
<evidence type="ECO:0000256" key="4">
    <source>
        <dbReference type="ARBA" id="ARBA00022519"/>
    </source>
</evidence>
<accession>A0A923MWJ3</accession>
<comment type="subcellular location">
    <subcellularLocation>
        <location evidence="1">Cell inner membrane</location>
    </subcellularLocation>
</comment>
<organism evidence="11 12">
    <name type="scientific">Ramlibacter cellulosilyticus</name>
    <dbReference type="NCBI Taxonomy" id="2764187"/>
    <lineage>
        <taxon>Bacteria</taxon>
        <taxon>Pseudomonadati</taxon>
        <taxon>Pseudomonadota</taxon>
        <taxon>Betaproteobacteria</taxon>
        <taxon>Burkholderiales</taxon>
        <taxon>Comamonadaceae</taxon>
        <taxon>Ramlibacter</taxon>
    </lineage>
</organism>
<sequence>MWTPTPAWTVRGATFALWALAAASAVAWGLKLGGQSAPRTVPPAPLRAPAAVDPVALASLLGSAPAAAAATVAAPTLASRFHLVGVAAGAASGAGAAVISVDGKPARPYRVGSSIEEGVVLQSVRGRQAVLASSAGQPLATLELPPPPAPATGQSPIAVPR</sequence>
<evidence type="ECO:0000313" key="11">
    <source>
        <dbReference type="EMBL" id="MBC5785047.1"/>
    </source>
</evidence>
<evidence type="ECO:0000256" key="2">
    <source>
        <dbReference type="ARBA" id="ARBA00022448"/>
    </source>
</evidence>
<evidence type="ECO:0000256" key="3">
    <source>
        <dbReference type="ARBA" id="ARBA00022475"/>
    </source>
</evidence>
<comment type="caution">
    <text evidence="11">The sequence shown here is derived from an EMBL/GenBank/DDBJ whole genome shotgun (WGS) entry which is preliminary data.</text>
</comment>
<dbReference type="RefSeq" id="WP_187077801.1">
    <property type="nucleotide sequence ID" value="NZ_JACORT010000009.1"/>
</dbReference>
<dbReference type="Gene3D" id="2.30.30.830">
    <property type="match status" value="1"/>
</dbReference>